<feature type="domain" description="Fibrobacter succinogenes major paralogous" evidence="2">
    <location>
        <begin position="55"/>
        <end position="234"/>
    </location>
</feature>
<evidence type="ECO:0000259" key="2">
    <source>
        <dbReference type="Pfam" id="PF09603"/>
    </source>
</evidence>
<accession>A0ABS3SRM5</accession>
<gene>
    <name evidence="3" type="ORF">J4051_08735</name>
</gene>
<dbReference type="Proteomes" id="UP000681315">
    <property type="component" value="Unassembled WGS sequence"/>
</dbReference>
<evidence type="ECO:0000313" key="3">
    <source>
        <dbReference type="EMBL" id="MBO3098350.1"/>
    </source>
</evidence>
<evidence type="ECO:0000256" key="1">
    <source>
        <dbReference type="SAM" id="SignalP"/>
    </source>
</evidence>
<dbReference type="InterPro" id="IPR011871">
    <property type="entry name" value="Fib_succ_major"/>
</dbReference>
<feature type="signal peptide" evidence="1">
    <location>
        <begin position="1"/>
        <end position="24"/>
    </location>
</feature>
<dbReference type="EMBL" id="JAGEVG010000009">
    <property type="protein sequence ID" value="MBO3098350.1"/>
    <property type="molecule type" value="Genomic_DNA"/>
</dbReference>
<dbReference type="Pfam" id="PF09603">
    <property type="entry name" value="Fib_succ_major"/>
    <property type="match status" value="1"/>
</dbReference>
<dbReference type="RefSeq" id="WP_208233496.1">
    <property type="nucleotide sequence ID" value="NZ_JAGEVG010000009.1"/>
</dbReference>
<comment type="caution">
    <text evidence="3">The sequence shown here is derived from an EMBL/GenBank/DDBJ whole genome shotgun (WGS) entry which is preliminary data.</text>
</comment>
<reference evidence="3 4" key="1">
    <citation type="submission" date="2021-03" db="EMBL/GenBank/DDBJ databases">
        <title>Gelidibacter sp. nov., isolated from costal sediment.</title>
        <authorList>
            <person name="Lun K.-Y."/>
        </authorList>
    </citation>
    <scope>NUCLEOTIDE SEQUENCE [LARGE SCALE GENOMIC DNA]</scope>
    <source>
        <strain evidence="3 4">DF109</strain>
    </source>
</reference>
<sequence>MKNFNLKLLLLLLISTLITLGCQIKDNITDNSIVWTDDKNGTFTDPRDNQTYKVIKIGNQILFAENLKYQIPEKEITDITEWKNNNDYDGWSFYRNNLDIGKSYGILYQWEAAKLACPNGWHLMTDNEWSELINNLGDEYMAGNKLKEIGTEHWYGTNAEVTNESGFTALGGGYRDSDGDFINLSIAGHFWTSTTYTMYNENYEAYRRSLAYTDQAILRIQTGKRHGLSARCVKD</sequence>
<dbReference type="NCBIfam" id="TIGR02145">
    <property type="entry name" value="Fib_succ_major"/>
    <property type="match status" value="1"/>
</dbReference>
<organism evidence="3 4">
    <name type="scientific">Gelidibacter pelagius</name>
    <dbReference type="NCBI Taxonomy" id="2819985"/>
    <lineage>
        <taxon>Bacteria</taxon>
        <taxon>Pseudomonadati</taxon>
        <taxon>Bacteroidota</taxon>
        <taxon>Flavobacteriia</taxon>
        <taxon>Flavobacteriales</taxon>
        <taxon>Flavobacteriaceae</taxon>
        <taxon>Gelidibacter</taxon>
    </lineage>
</organism>
<keyword evidence="1" id="KW-0732">Signal</keyword>
<keyword evidence="4" id="KW-1185">Reference proteome</keyword>
<name>A0ABS3SRM5_9FLAO</name>
<proteinExistence type="predicted"/>
<evidence type="ECO:0000313" key="4">
    <source>
        <dbReference type="Proteomes" id="UP000681315"/>
    </source>
</evidence>
<feature type="chain" id="PRO_5047408116" description="Fibrobacter succinogenes major paralogous domain-containing protein" evidence="1">
    <location>
        <begin position="25"/>
        <end position="235"/>
    </location>
</feature>
<protein>
    <recommendedName>
        <fullName evidence="2">Fibrobacter succinogenes major paralogous domain-containing protein</fullName>
    </recommendedName>
</protein>
<dbReference type="PROSITE" id="PS51257">
    <property type="entry name" value="PROKAR_LIPOPROTEIN"/>
    <property type="match status" value="1"/>
</dbReference>